<dbReference type="EMBL" id="PEUM01000011">
    <property type="protein sequence ID" value="PIV25666.1"/>
    <property type="molecule type" value="Genomic_DNA"/>
</dbReference>
<keyword evidence="5" id="KW-0694">RNA-binding</keyword>
<comment type="function">
    <text evidence="6">This protein binds specifically to 23S rRNA; its binding is stimulated by other ribosomal proteins, e.g., L4, L17, and L20. It is important during the early stages of 50S assembly. It makes multiple contacts with different domains of the 23S rRNA in the assembled 50S subunit and ribosome.</text>
</comment>
<keyword evidence="2 4" id="KW-0689">Ribosomal protein</keyword>
<dbReference type="InterPro" id="IPR036394">
    <property type="entry name" value="Ribosomal_uL22_sf"/>
</dbReference>
<comment type="caution">
    <text evidence="7">The sequence shown here is derived from an EMBL/GenBank/DDBJ whole genome shotgun (WGS) entry which is preliminary data.</text>
</comment>
<sequence>MNPRLLIKKRYIKLSPAKMKIVGLELKGLSIEKALVKLSMIQKAGAKIFEKMFYEAKNNFQEKNINSENLVVKAVRADMGPSLKRHIPRSRGRVSPFKKIASHVIIEFEIAKSKEIPKLKAKDKKPKLSNQAK</sequence>
<dbReference type="AlphaFoldDB" id="A0A2M7CJ60"/>
<dbReference type="Gene3D" id="3.90.470.10">
    <property type="entry name" value="Ribosomal protein L22/L17"/>
    <property type="match status" value="1"/>
</dbReference>
<dbReference type="SUPFAM" id="SSF54843">
    <property type="entry name" value="Ribosomal protein L22"/>
    <property type="match status" value="1"/>
</dbReference>
<evidence type="ECO:0000256" key="1">
    <source>
        <dbReference type="ARBA" id="ARBA00009451"/>
    </source>
</evidence>
<evidence type="ECO:0000256" key="3">
    <source>
        <dbReference type="ARBA" id="ARBA00023274"/>
    </source>
</evidence>
<organism evidence="7 8">
    <name type="scientific">Candidatus Berkelbacteria bacterium CG03_land_8_20_14_0_80_40_36</name>
    <dbReference type="NCBI Taxonomy" id="1974509"/>
    <lineage>
        <taxon>Bacteria</taxon>
        <taxon>Candidatus Berkelbacteria</taxon>
    </lineage>
</organism>
<protein>
    <recommendedName>
        <fullName evidence="6">50S ribosomal protein L22</fullName>
    </recommendedName>
</protein>
<keyword evidence="3 4" id="KW-0687">Ribonucleoprotein</keyword>
<gene>
    <name evidence="7" type="ORF">COS38_00415</name>
</gene>
<dbReference type="Proteomes" id="UP000229966">
    <property type="component" value="Unassembled WGS sequence"/>
</dbReference>
<evidence type="ECO:0000256" key="5">
    <source>
        <dbReference type="RuleBase" id="RU004006"/>
    </source>
</evidence>
<evidence type="ECO:0000313" key="7">
    <source>
        <dbReference type="EMBL" id="PIV25666.1"/>
    </source>
</evidence>
<comment type="subunit">
    <text evidence="5">Part of the 50S ribosomal subunit.</text>
</comment>
<accession>A0A2M7CJ60</accession>
<dbReference type="GO" id="GO:0015934">
    <property type="term" value="C:large ribosomal subunit"/>
    <property type="evidence" value="ECO:0007669"/>
    <property type="project" value="InterPro"/>
</dbReference>
<evidence type="ECO:0000313" key="8">
    <source>
        <dbReference type="Proteomes" id="UP000229966"/>
    </source>
</evidence>
<evidence type="ECO:0000256" key="4">
    <source>
        <dbReference type="RuleBase" id="RU004005"/>
    </source>
</evidence>
<name>A0A2M7CJ60_9BACT</name>
<dbReference type="GO" id="GO:0019843">
    <property type="term" value="F:rRNA binding"/>
    <property type="evidence" value="ECO:0007669"/>
    <property type="project" value="UniProtKB-KW"/>
</dbReference>
<keyword evidence="5" id="KW-0699">rRNA-binding</keyword>
<dbReference type="PANTHER" id="PTHR13501">
    <property type="entry name" value="CHLOROPLAST 50S RIBOSOMAL PROTEIN L22-RELATED"/>
    <property type="match status" value="1"/>
</dbReference>
<dbReference type="Pfam" id="PF00237">
    <property type="entry name" value="Ribosomal_L22"/>
    <property type="match status" value="1"/>
</dbReference>
<dbReference type="PANTHER" id="PTHR13501:SF8">
    <property type="entry name" value="LARGE RIBOSOMAL SUBUNIT PROTEIN UL22M"/>
    <property type="match status" value="1"/>
</dbReference>
<dbReference type="InterPro" id="IPR001063">
    <property type="entry name" value="Ribosomal_uL22"/>
</dbReference>
<dbReference type="GO" id="GO:0006412">
    <property type="term" value="P:translation"/>
    <property type="evidence" value="ECO:0007669"/>
    <property type="project" value="InterPro"/>
</dbReference>
<dbReference type="GO" id="GO:0003735">
    <property type="term" value="F:structural constituent of ribosome"/>
    <property type="evidence" value="ECO:0007669"/>
    <property type="project" value="InterPro"/>
</dbReference>
<evidence type="ECO:0000256" key="2">
    <source>
        <dbReference type="ARBA" id="ARBA00022980"/>
    </source>
</evidence>
<reference evidence="8" key="1">
    <citation type="submission" date="2017-09" db="EMBL/GenBank/DDBJ databases">
        <title>Depth-based differentiation of microbial function through sediment-hosted aquifers and enrichment of novel symbionts in the deep terrestrial subsurface.</title>
        <authorList>
            <person name="Probst A.J."/>
            <person name="Ladd B."/>
            <person name="Jarett J.K."/>
            <person name="Geller-Mcgrath D.E."/>
            <person name="Sieber C.M.K."/>
            <person name="Emerson J.B."/>
            <person name="Anantharaman K."/>
            <person name="Thomas B.C."/>
            <person name="Malmstrom R."/>
            <person name="Stieglmeier M."/>
            <person name="Klingl A."/>
            <person name="Woyke T."/>
            <person name="Ryan C.M."/>
            <person name="Banfield J.F."/>
        </authorList>
    </citation>
    <scope>NUCLEOTIDE SEQUENCE [LARGE SCALE GENOMIC DNA]</scope>
</reference>
<evidence type="ECO:0000256" key="6">
    <source>
        <dbReference type="RuleBase" id="RU004008"/>
    </source>
</evidence>
<comment type="similarity">
    <text evidence="1 4">Belongs to the universal ribosomal protein uL22 family.</text>
</comment>
<proteinExistence type="inferred from homology"/>
<dbReference type="InterPro" id="IPR047867">
    <property type="entry name" value="Ribosomal_uL22_bac/org-type"/>
</dbReference>